<dbReference type="PANTHER" id="PTHR10404">
    <property type="entry name" value="N-ACETYLATED-ALPHA-LINKED ACIDIC DIPEPTIDASE"/>
    <property type="match status" value="1"/>
</dbReference>
<dbReference type="AlphaFoldDB" id="Q4S1M4"/>
<gene>
    <name evidence="5" type="ORF">GSTENG00025484001</name>
</gene>
<dbReference type="SUPFAM" id="SSF47672">
    <property type="entry name" value="Transferrin receptor-like dimerisation domain"/>
    <property type="match status" value="1"/>
</dbReference>
<reference evidence="5" key="1">
    <citation type="journal article" date="2004" name="Nature">
        <title>Genome duplication in the teleost fish Tetraodon nigroviridis reveals the early vertebrate proto-karyotype.</title>
        <authorList>
            <person name="Jaillon O."/>
            <person name="Aury J.-M."/>
            <person name="Brunet F."/>
            <person name="Petit J.-L."/>
            <person name="Stange-Thomann N."/>
            <person name="Mauceli E."/>
            <person name="Bouneau L."/>
            <person name="Fischer C."/>
            <person name="Ozouf-Costaz C."/>
            <person name="Bernot A."/>
            <person name="Nicaud S."/>
            <person name="Jaffe D."/>
            <person name="Fisher S."/>
            <person name="Lutfalla G."/>
            <person name="Dossat C."/>
            <person name="Segurens B."/>
            <person name="Dasilva C."/>
            <person name="Salanoubat M."/>
            <person name="Levy M."/>
            <person name="Boudet N."/>
            <person name="Castellano S."/>
            <person name="Anthouard V."/>
            <person name="Jubin C."/>
            <person name="Castelli V."/>
            <person name="Katinka M."/>
            <person name="Vacherie B."/>
            <person name="Biemont C."/>
            <person name="Skalli Z."/>
            <person name="Cattolico L."/>
            <person name="Poulain J."/>
            <person name="De Berardinis V."/>
            <person name="Cruaud C."/>
            <person name="Duprat S."/>
            <person name="Brottier P."/>
            <person name="Coutanceau J.-P."/>
            <person name="Gouzy J."/>
            <person name="Parra G."/>
            <person name="Lardier G."/>
            <person name="Chapple C."/>
            <person name="McKernan K.J."/>
            <person name="McEwan P."/>
            <person name="Bosak S."/>
            <person name="Kellis M."/>
            <person name="Volff J.-N."/>
            <person name="Guigo R."/>
            <person name="Zody M.C."/>
            <person name="Mesirov J."/>
            <person name="Lindblad-Toh K."/>
            <person name="Birren B."/>
            <person name="Nusbaum C."/>
            <person name="Kahn D."/>
            <person name="Robinson-Rechavi M."/>
            <person name="Laudet V."/>
            <person name="Schachter V."/>
            <person name="Quetier F."/>
            <person name="Saurin W."/>
            <person name="Scarpelli C."/>
            <person name="Wincker P."/>
            <person name="Lander E.S."/>
            <person name="Weissenbach J."/>
            <person name="Roest Crollius H."/>
        </authorList>
    </citation>
    <scope>NUCLEOTIDE SEQUENCE [LARGE SCALE GENOMIC DNA]</scope>
</reference>
<dbReference type="Pfam" id="PF02225">
    <property type="entry name" value="PA"/>
    <property type="match status" value="1"/>
</dbReference>
<comment type="caution">
    <text evidence="5">The sequence shown here is derived from an EMBL/GenBank/DDBJ whole genome shotgun (WGS) entry which is preliminary data.</text>
</comment>
<dbReference type="Pfam" id="PF04389">
    <property type="entry name" value="Peptidase_M28"/>
    <property type="match status" value="1"/>
</dbReference>
<evidence type="ECO:0000256" key="2">
    <source>
        <dbReference type="ARBA" id="ARBA00005634"/>
    </source>
</evidence>
<evidence type="ECO:0000256" key="1">
    <source>
        <dbReference type="ARBA" id="ARBA00004401"/>
    </source>
</evidence>
<dbReference type="SUPFAM" id="SSF53187">
    <property type="entry name" value="Zn-dependent exopeptidases"/>
    <property type="match status" value="1"/>
</dbReference>
<dbReference type="GO" id="GO:0009897">
    <property type="term" value="C:external side of plasma membrane"/>
    <property type="evidence" value="ECO:0007669"/>
    <property type="project" value="TreeGrafter"/>
</dbReference>
<comment type="subcellular location">
    <subcellularLocation>
        <location evidence="1">Cell membrane</location>
        <topology evidence="1">Single-pass type II membrane protein</topology>
    </subcellularLocation>
</comment>
<evidence type="ECO:0000259" key="3">
    <source>
        <dbReference type="Pfam" id="PF02225"/>
    </source>
</evidence>
<dbReference type="SUPFAM" id="SSF52025">
    <property type="entry name" value="PA domain"/>
    <property type="match status" value="1"/>
</dbReference>
<proteinExistence type="inferred from homology"/>
<dbReference type="OrthoDB" id="5841748at2759"/>
<dbReference type="KEGG" id="tng:GSTEN00025484G001"/>
<dbReference type="InterPro" id="IPR007484">
    <property type="entry name" value="Peptidase_M28"/>
</dbReference>
<reference evidence="5" key="2">
    <citation type="submission" date="2004-02" db="EMBL/GenBank/DDBJ databases">
        <authorList>
            <consortium name="Genoscope"/>
            <consortium name="Whitehead Institute Centre for Genome Research"/>
        </authorList>
    </citation>
    <scope>NUCLEOTIDE SEQUENCE</scope>
</reference>
<name>Q4S1M4_TETNG</name>
<dbReference type="EMBL" id="CAAE01014768">
    <property type="protein sequence ID" value="CAG05458.1"/>
    <property type="molecule type" value="Genomic_DNA"/>
</dbReference>
<dbReference type="Gene3D" id="3.40.630.10">
    <property type="entry name" value="Zn peptidases"/>
    <property type="match status" value="2"/>
</dbReference>
<feature type="non-terminal residue" evidence="5">
    <location>
        <position position="1"/>
    </location>
</feature>
<dbReference type="Gene3D" id="3.50.30.30">
    <property type="match status" value="1"/>
</dbReference>
<dbReference type="InterPro" id="IPR046450">
    <property type="entry name" value="PA_dom_sf"/>
</dbReference>
<dbReference type="FunFam" id="3.40.630.10:FF:000101">
    <property type="entry name" value="N-acetylated alpha-linked acidic dipeptidase like 1"/>
    <property type="match status" value="1"/>
</dbReference>
<accession>Q4S1M4</accession>
<feature type="domain" description="Peptidase M28" evidence="4">
    <location>
        <begin position="366"/>
        <end position="446"/>
    </location>
</feature>
<protein>
    <submittedName>
        <fullName evidence="5">(spotted green pufferfish) hypothetical protein</fullName>
    </submittedName>
</protein>
<evidence type="ECO:0000313" key="5">
    <source>
        <dbReference type="EMBL" id="CAG05458.1"/>
    </source>
</evidence>
<sequence>MSPAADIPAEETELTWKDISQLLKHKLTSASFTKALRYSQEHGHESEHAPSTFDPACVIHWWTDVGRGGFHMNCFPAASSTRLEAQLEVRKTSVWETSFLTSSRSRAWSPGLTSTMSSYKHPTGLMRRTLTSGCWRWEERFLKLAFFLGSQRPNRVRFGSAVFYPEGYLAYSAPGSVEGKLVYGNYGRQEDLQVLHTHNVGLEGSVLLLRAGNISFAEQVANAAANGAAAVLIYPDPEQHTYRQNTPLYGHVSLQRTAAPVALRTCTDSCVLIQVHLGSGDPYTPGFPSFNHTQFPPTQSSGLPKIPAQTLTARDAIVLLQNISGPEAAADSGFKGGLSSLVYRLGGEENITVEVNNVLVNRKIHNVFGVIKGFIDPDRYVVLGAQRDAWGKGYTRATVGTSVLVELAKAVRQMVERDGFQPRRSIIFASWSAGEYGSVGATEWLEVRLASPGLLMSNCAALPTLCLVFRVICPPSVRRWSPTSAWTESSWVGIAQSGRFSPPRSVLNHFLLLFSSPGSGSFVASASPLLYSLLESTMKEVEEALLKLHKFCSKQVQEPAGSGTLYSRIGPGTWEASVKIAIFHVCRMRPMKMDDPAYPFLAFAGIPSISFHFISKNTDSYMYYGTDLDNKDHLNYQTGHKTGEVAAAAAQVAGQMALRLAHDHLLKLDTRGYSSLLQNAVSRVYKRILQLSQVCQLKEVNPKWVVRARGSFNRAANSIKLAMDNTDLTDQEACRILNDRLMRVESTLLSPYESPVETPFRHLLLGRGPHTLASIAECTDMESLRVQLALATWNLQGCANAMMGNIWDIN</sequence>
<dbReference type="GO" id="GO:0006826">
    <property type="term" value="P:iron ion transport"/>
    <property type="evidence" value="ECO:0007669"/>
    <property type="project" value="TreeGrafter"/>
</dbReference>
<dbReference type="InterPro" id="IPR036757">
    <property type="entry name" value="TFR-like_dimer_dom_sf"/>
</dbReference>
<dbReference type="InterPro" id="IPR003137">
    <property type="entry name" value="PA_domain"/>
</dbReference>
<feature type="domain" description="PA" evidence="3">
    <location>
        <begin position="177"/>
        <end position="244"/>
    </location>
</feature>
<dbReference type="Gene3D" id="1.20.930.40">
    <property type="entry name" value="Transferrin receptor-like, dimerisation domain"/>
    <property type="match status" value="1"/>
</dbReference>
<dbReference type="PANTHER" id="PTHR10404:SF79">
    <property type="entry name" value="TRANSFERRIN RECEPTOR PROTEIN 1"/>
    <property type="match status" value="1"/>
</dbReference>
<comment type="similarity">
    <text evidence="2">Belongs to the peptidase M28 family. M28B subfamily.</text>
</comment>
<organism evidence="5">
    <name type="scientific">Tetraodon nigroviridis</name>
    <name type="common">Spotted green pufferfish</name>
    <name type="synonym">Chelonodon nigroviridis</name>
    <dbReference type="NCBI Taxonomy" id="99883"/>
    <lineage>
        <taxon>Eukaryota</taxon>
        <taxon>Metazoa</taxon>
        <taxon>Chordata</taxon>
        <taxon>Craniata</taxon>
        <taxon>Vertebrata</taxon>
        <taxon>Euteleostomi</taxon>
        <taxon>Actinopterygii</taxon>
        <taxon>Neopterygii</taxon>
        <taxon>Teleostei</taxon>
        <taxon>Neoteleostei</taxon>
        <taxon>Acanthomorphata</taxon>
        <taxon>Eupercaria</taxon>
        <taxon>Tetraodontiformes</taxon>
        <taxon>Tetradontoidea</taxon>
        <taxon>Tetraodontidae</taxon>
        <taxon>Tetraodon</taxon>
    </lineage>
</organism>
<evidence type="ECO:0000259" key="4">
    <source>
        <dbReference type="Pfam" id="PF04389"/>
    </source>
</evidence>
<dbReference type="GO" id="GO:0006879">
    <property type="term" value="P:intracellular iron ion homeostasis"/>
    <property type="evidence" value="ECO:0007669"/>
    <property type="project" value="TreeGrafter"/>
</dbReference>
<dbReference type="InterPro" id="IPR039373">
    <property type="entry name" value="Peptidase_M28B"/>
</dbReference>